<keyword evidence="3" id="KW-1185">Reference proteome</keyword>
<evidence type="ECO:0000256" key="1">
    <source>
        <dbReference type="SAM" id="MobiDB-lite"/>
    </source>
</evidence>
<feature type="region of interest" description="Disordered" evidence="1">
    <location>
        <begin position="17"/>
        <end position="41"/>
    </location>
</feature>
<dbReference type="AlphaFoldDB" id="A0AAN9CD12"/>
<comment type="caution">
    <text evidence="2">The sequence shown here is derived from an EMBL/GenBank/DDBJ whole genome shotgun (WGS) entry which is preliminary data.</text>
</comment>
<sequence length="113" mass="13345">MAFFGITYLGYQNPVGDRMLPSTQNKLDTRDSSDRHLGSQSRYQDMIRRVRGSPKELYRVPVTDNQQYGWWVPAGGLKDQEPWTRTRHFPRKNSEMTKFVNEMSMTYPDFSLF</sequence>
<dbReference type="PANTHER" id="PTHR35263">
    <property type="entry name" value="TESTIS-EXPRESSED PROTEIN 49"/>
    <property type="match status" value="1"/>
</dbReference>
<name>A0AAN9CD12_9TELE</name>
<dbReference type="EMBL" id="JAYKXH010000020">
    <property type="protein sequence ID" value="KAK7131973.1"/>
    <property type="molecule type" value="Genomic_DNA"/>
</dbReference>
<protein>
    <recommendedName>
        <fullName evidence="4">Testis-expressed protein 49</fullName>
    </recommendedName>
</protein>
<proteinExistence type="predicted"/>
<feature type="compositionally biased region" description="Basic and acidic residues" evidence="1">
    <location>
        <begin position="27"/>
        <end position="37"/>
    </location>
</feature>
<dbReference type="InterPro" id="IPR038775">
    <property type="entry name" value="SPMIP11"/>
</dbReference>
<evidence type="ECO:0008006" key="4">
    <source>
        <dbReference type="Google" id="ProtNLM"/>
    </source>
</evidence>
<dbReference type="Pfam" id="PF22593">
    <property type="entry name" value="SPMIP11"/>
    <property type="match status" value="1"/>
</dbReference>
<organism evidence="2 3">
    <name type="scientific">Phoxinus phoxinus</name>
    <name type="common">Eurasian minnow</name>
    <dbReference type="NCBI Taxonomy" id="58324"/>
    <lineage>
        <taxon>Eukaryota</taxon>
        <taxon>Metazoa</taxon>
        <taxon>Chordata</taxon>
        <taxon>Craniata</taxon>
        <taxon>Vertebrata</taxon>
        <taxon>Euteleostomi</taxon>
        <taxon>Actinopterygii</taxon>
        <taxon>Neopterygii</taxon>
        <taxon>Teleostei</taxon>
        <taxon>Ostariophysi</taxon>
        <taxon>Cypriniformes</taxon>
        <taxon>Leuciscidae</taxon>
        <taxon>Phoxininae</taxon>
        <taxon>Phoxinus</taxon>
    </lineage>
</organism>
<evidence type="ECO:0000313" key="2">
    <source>
        <dbReference type="EMBL" id="KAK7131973.1"/>
    </source>
</evidence>
<reference evidence="2 3" key="1">
    <citation type="submission" date="2024-02" db="EMBL/GenBank/DDBJ databases">
        <title>Chromosome-level genome assembly of the Eurasian Minnow (Phoxinus phoxinus).</title>
        <authorList>
            <person name="Oriowo T.O."/>
            <person name="Martin S."/>
            <person name="Stange M."/>
            <person name="Chrysostomakis Y."/>
            <person name="Brown T."/>
            <person name="Winkler S."/>
            <person name="Kukowka S."/>
            <person name="Myers E.W."/>
            <person name="Bohne A."/>
        </authorList>
    </citation>
    <scope>NUCLEOTIDE SEQUENCE [LARGE SCALE GENOMIC DNA]</scope>
    <source>
        <strain evidence="2">ZFMK-TIS-60720</strain>
        <tissue evidence="2">Whole Organism</tissue>
    </source>
</reference>
<accession>A0AAN9CD12</accession>
<evidence type="ECO:0000313" key="3">
    <source>
        <dbReference type="Proteomes" id="UP001364617"/>
    </source>
</evidence>
<dbReference type="Proteomes" id="UP001364617">
    <property type="component" value="Unassembled WGS sequence"/>
</dbReference>
<dbReference type="PANTHER" id="PTHR35263:SF1">
    <property type="entry name" value="TESTIS-EXPRESSED PROTEIN 49"/>
    <property type="match status" value="1"/>
</dbReference>
<gene>
    <name evidence="2" type="ORF">R3I93_018509</name>
</gene>